<evidence type="ECO:0000313" key="2">
    <source>
        <dbReference type="Proteomes" id="UP000821865"/>
    </source>
</evidence>
<comment type="caution">
    <text evidence="1">The sequence shown here is derived from an EMBL/GenBank/DDBJ whole genome shotgun (WGS) entry which is preliminary data.</text>
</comment>
<sequence length="322" mass="34869">MPNQSFAPRGRGGYQPRGGLRTARGSAGFRSPPIRPAASRVGSATGFRSAGFRNSFRPRAPSVAPRAGLQAQRMTSPHTGRSSEAAYGPPINAGPAAGMGAGDADDRGASRKQVALSVSTWTVQIGEVPISYVSREKWREQCRPEKGMRPDLIDEPFRGCTLQDRHPNEPKATYTEQEMRNLCPTCGTLVIHWETHKQGKLHRERSKARESNSHTPGPTQQDVVAALRVLQATRPDIIAASLAASAPNLLVSLNNTGGNRVSPPSERMRRGARSRSPSPDRKRHATRWEPPAHYDRYDEAARAPARTSIPKGAASRAGPGPM</sequence>
<reference evidence="1" key="1">
    <citation type="submission" date="2020-05" db="EMBL/GenBank/DDBJ databases">
        <title>Large-scale comparative analyses of tick genomes elucidate their genetic diversity and vector capacities.</title>
        <authorList>
            <person name="Jia N."/>
            <person name="Wang J."/>
            <person name="Shi W."/>
            <person name="Du L."/>
            <person name="Sun Y."/>
            <person name="Zhan W."/>
            <person name="Jiang J."/>
            <person name="Wang Q."/>
            <person name="Zhang B."/>
            <person name="Ji P."/>
            <person name="Sakyi L.B."/>
            <person name="Cui X."/>
            <person name="Yuan T."/>
            <person name="Jiang B."/>
            <person name="Yang W."/>
            <person name="Lam T.T.-Y."/>
            <person name="Chang Q."/>
            <person name="Ding S."/>
            <person name="Wang X."/>
            <person name="Zhu J."/>
            <person name="Ruan X."/>
            <person name="Zhao L."/>
            <person name="Wei J."/>
            <person name="Que T."/>
            <person name="Du C."/>
            <person name="Cheng J."/>
            <person name="Dai P."/>
            <person name="Han X."/>
            <person name="Huang E."/>
            <person name="Gao Y."/>
            <person name="Liu J."/>
            <person name="Shao H."/>
            <person name="Ye R."/>
            <person name="Li L."/>
            <person name="Wei W."/>
            <person name="Wang X."/>
            <person name="Wang C."/>
            <person name="Yang T."/>
            <person name="Huo Q."/>
            <person name="Li W."/>
            <person name="Guo W."/>
            <person name="Chen H."/>
            <person name="Zhou L."/>
            <person name="Ni X."/>
            <person name="Tian J."/>
            <person name="Zhou Y."/>
            <person name="Sheng Y."/>
            <person name="Liu T."/>
            <person name="Pan Y."/>
            <person name="Xia L."/>
            <person name="Li J."/>
            <person name="Zhao F."/>
            <person name="Cao W."/>
        </authorList>
    </citation>
    <scope>NUCLEOTIDE SEQUENCE</scope>
    <source>
        <strain evidence="1">Dsil-2018</strain>
    </source>
</reference>
<accession>A0ACB8DLM2</accession>
<evidence type="ECO:0000313" key="1">
    <source>
        <dbReference type="EMBL" id="KAH7973424.1"/>
    </source>
</evidence>
<dbReference type="Proteomes" id="UP000821865">
    <property type="component" value="Chromosome 10"/>
</dbReference>
<name>A0ACB8DLM2_DERSI</name>
<proteinExistence type="predicted"/>
<organism evidence="1 2">
    <name type="scientific">Dermacentor silvarum</name>
    <name type="common">Tick</name>
    <dbReference type="NCBI Taxonomy" id="543639"/>
    <lineage>
        <taxon>Eukaryota</taxon>
        <taxon>Metazoa</taxon>
        <taxon>Ecdysozoa</taxon>
        <taxon>Arthropoda</taxon>
        <taxon>Chelicerata</taxon>
        <taxon>Arachnida</taxon>
        <taxon>Acari</taxon>
        <taxon>Parasitiformes</taxon>
        <taxon>Ixodida</taxon>
        <taxon>Ixodoidea</taxon>
        <taxon>Ixodidae</taxon>
        <taxon>Rhipicephalinae</taxon>
        <taxon>Dermacentor</taxon>
    </lineage>
</organism>
<dbReference type="EMBL" id="CM023479">
    <property type="protein sequence ID" value="KAH7973424.1"/>
    <property type="molecule type" value="Genomic_DNA"/>
</dbReference>
<gene>
    <name evidence="1" type="ORF">HPB49_000899</name>
</gene>
<protein>
    <submittedName>
        <fullName evidence="1">Uncharacterized protein</fullName>
    </submittedName>
</protein>
<keyword evidence="2" id="KW-1185">Reference proteome</keyword>